<dbReference type="Pfam" id="PF03547">
    <property type="entry name" value="Mem_trans"/>
    <property type="match status" value="1"/>
</dbReference>
<comment type="caution">
    <text evidence="8">The sequence shown here is derived from an EMBL/GenBank/DDBJ whole genome shotgun (WGS) entry which is preliminary data.</text>
</comment>
<evidence type="ECO:0000256" key="5">
    <source>
        <dbReference type="ARBA" id="ARBA00022989"/>
    </source>
</evidence>
<name>A0A6I5A3N7_9BACI</name>
<gene>
    <name evidence="8" type="ORF">GLW05_12960</name>
</gene>
<dbReference type="OrthoDB" id="3238334at2"/>
<dbReference type="EMBL" id="WMEQ01000009">
    <property type="protein sequence ID" value="MYL34501.1"/>
    <property type="molecule type" value="Genomic_DNA"/>
</dbReference>
<feature type="transmembrane region" description="Helical" evidence="7">
    <location>
        <begin position="283"/>
        <end position="302"/>
    </location>
</feature>
<evidence type="ECO:0000256" key="3">
    <source>
        <dbReference type="ARBA" id="ARBA00022475"/>
    </source>
</evidence>
<dbReference type="RefSeq" id="WP_160909829.1">
    <property type="nucleotide sequence ID" value="NZ_WMEQ01000009.1"/>
</dbReference>
<keyword evidence="5 7" id="KW-1133">Transmembrane helix</keyword>
<evidence type="ECO:0000256" key="1">
    <source>
        <dbReference type="ARBA" id="ARBA00004141"/>
    </source>
</evidence>
<organism evidence="8 9">
    <name type="scientific">Pontibacillus yanchengensis</name>
    <dbReference type="NCBI Taxonomy" id="462910"/>
    <lineage>
        <taxon>Bacteria</taxon>
        <taxon>Bacillati</taxon>
        <taxon>Bacillota</taxon>
        <taxon>Bacilli</taxon>
        <taxon>Bacillales</taxon>
        <taxon>Bacillaceae</taxon>
        <taxon>Pontibacillus</taxon>
    </lineage>
</organism>
<proteinExistence type="predicted"/>
<feature type="transmembrane region" description="Helical" evidence="7">
    <location>
        <begin position="167"/>
        <end position="188"/>
    </location>
</feature>
<feature type="transmembrane region" description="Helical" evidence="7">
    <location>
        <begin position="34"/>
        <end position="55"/>
    </location>
</feature>
<evidence type="ECO:0000313" key="9">
    <source>
        <dbReference type="Proteomes" id="UP000468638"/>
    </source>
</evidence>
<dbReference type="GO" id="GO:0016020">
    <property type="term" value="C:membrane"/>
    <property type="evidence" value="ECO:0007669"/>
    <property type="project" value="UniProtKB-SubCell"/>
</dbReference>
<evidence type="ECO:0000256" key="4">
    <source>
        <dbReference type="ARBA" id="ARBA00022692"/>
    </source>
</evidence>
<evidence type="ECO:0000313" key="8">
    <source>
        <dbReference type="EMBL" id="MYL34501.1"/>
    </source>
</evidence>
<feature type="transmembrane region" description="Helical" evidence="7">
    <location>
        <begin position="194"/>
        <end position="214"/>
    </location>
</feature>
<feature type="transmembrane region" description="Helical" evidence="7">
    <location>
        <begin position="6"/>
        <end position="22"/>
    </location>
</feature>
<protein>
    <submittedName>
        <fullName evidence="8">AEC family transporter</fullName>
    </submittedName>
</protein>
<feature type="transmembrane region" description="Helical" evidence="7">
    <location>
        <begin position="61"/>
        <end position="83"/>
    </location>
</feature>
<feature type="transmembrane region" description="Helical" evidence="7">
    <location>
        <begin position="252"/>
        <end position="271"/>
    </location>
</feature>
<evidence type="ECO:0000256" key="6">
    <source>
        <dbReference type="ARBA" id="ARBA00023136"/>
    </source>
</evidence>
<accession>A0A6I5A3N7</accession>
<dbReference type="AlphaFoldDB" id="A0A6I5A3N7"/>
<keyword evidence="4 7" id="KW-0812">Transmembrane</keyword>
<feature type="transmembrane region" description="Helical" evidence="7">
    <location>
        <begin position="128"/>
        <end position="146"/>
    </location>
</feature>
<dbReference type="GO" id="GO:0055085">
    <property type="term" value="P:transmembrane transport"/>
    <property type="evidence" value="ECO:0007669"/>
    <property type="project" value="InterPro"/>
</dbReference>
<dbReference type="InterPro" id="IPR004776">
    <property type="entry name" value="Mem_transp_PIN-like"/>
</dbReference>
<sequence length="303" mass="33491">MDSFNSQFLYSVLIIALGYILKRTNLIKEQDGEGLARIIFNLTLPSLLIVTFHDIEIDSSLILLIVIAIVYGLIQAALGLLLFKNEEKRTKGMLSMMAPGFNIGLFAFPLVEAIWGEEGLKYFGMFDFGNALIVFGVIYVIGSIYSDAGERKDLRHMVGKVTKSVPLITYVIVCTLNFTGVTIPSVIIEVSETISVANMPLSLLLLGIYLNFSFAKGSSSQIIKLLSLRYVVGLGIGILMFVFLPFESMFKYTVLIALILPMSASVLPYAVEFDYDRKFVGTVSNITIIVSFFLLWGVGTLII</sequence>
<keyword evidence="3" id="KW-1003">Cell membrane</keyword>
<feature type="transmembrane region" description="Helical" evidence="7">
    <location>
        <begin position="226"/>
        <end position="246"/>
    </location>
</feature>
<dbReference type="PANTHER" id="PTHR36838:SF3">
    <property type="entry name" value="TRANSPORTER AUXIN EFFLUX CARRIER EC FAMILY"/>
    <property type="match status" value="1"/>
</dbReference>
<dbReference type="PANTHER" id="PTHR36838">
    <property type="entry name" value="AUXIN EFFLUX CARRIER FAMILY PROTEIN"/>
    <property type="match status" value="1"/>
</dbReference>
<keyword evidence="6 7" id="KW-0472">Membrane</keyword>
<feature type="transmembrane region" description="Helical" evidence="7">
    <location>
        <begin position="95"/>
        <end position="116"/>
    </location>
</feature>
<reference evidence="8 9" key="1">
    <citation type="submission" date="2019-11" db="EMBL/GenBank/DDBJ databases">
        <title>Genome sequences of 17 halophilic strains isolated from different environments.</title>
        <authorList>
            <person name="Furrow R.E."/>
        </authorList>
    </citation>
    <scope>NUCLEOTIDE SEQUENCE [LARGE SCALE GENOMIC DNA]</scope>
    <source>
        <strain evidence="8 9">22514_16_FS</strain>
    </source>
</reference>
<comment type="subcellular location">
    <subcellularLocation>
        <location evidence="1">Membrane</location>
        <topology evidence="1">Multi-pass membrane protein</topology>
    </subcellularLocation>
</comment>
<keyword evidence="2" id="KW-0813">Transport</keyword>
<evidence type="ECO:0000256" key="2">
    <source>
        <dbReference type="ARBA" id="ARBA00022448"/>
    </source>
</evidence>
<evidence type="ECO:0000256" key="7">
    <source>
        <dbReference type="SAM" id="Phobius"/>
    </source>
</evidence>
<dbReference type="Proteomes" id="UP000468638">
    <property type="component" value="Unassembled WGS sequence"/>
</dbReference>